<sequence>MTRVVFIDANVPIYAAGREHRYKGPCGRVLMMVAEHPGAFVTDAEVLQELVHRYVASGRWSLGREVLEDFAELMHGRVEPVHGEDVRRAGRLADDNPGVSARDLVHLAVMQRVGVSRIVTADTDFDRLPEVERLDPVDVDGWEAAMSAPRGR</sequence>
<feature type="domain" description="PIN" evidence="5">
    <location>
        <begin position="5"/>
        <end position="129"/>
    </location>
</feature>
<dbReference type="Proteomes" id="UP001174909">
    <property type="component" value="Unassembled WGS sequence"/>
</dbReference>
<dbReference type="InterPro" id="IPR002716">
    <property type="entry name" value="PIN_dom"/>
</dbReference>
<dbReference type="HAMAP" id="MF_00265">
    <property type="entry name" value="VapC_Nob1"/>
    <property type="match status" value="1"/>
</dbReference>
<dbReference type="Pfam" id="PF01850">
    <property type="entry name" value="PIN"/>
    <property type="match status" value="1"/>
</dbReference>
<keyword evidence="7" id="KW-1185">Reference proteome</keyword>
<proteinExistence type="inferred from homology"/>
<evidence type="ECO:0000256" key="2">
    <source>
        <dbReference type="ARBA" id="ARBA00022722"/>
    </source>
</evidence>
<dbReference type="GO" id="GO:0004540">
    <property type="term" value="F:RNA nuclease activity"/>
    <property type="evidence" value="ECO:0007669"/>
    <property type="project" value="InterPro"/>
</dbReference>
<keyword evidence="3" id="KW-0479">Metal-binding</keyword>
<dbReference type="GO" id="GO:0046872">
    <property type="term" value="F:metal ion binding"/>
    <property type="evidence" value="ECO:0007669"/>
    <property type="project" value="UniProtKB-KW"/>
</dbReference>
<dbReference type="PANTHER" id="PTHR38826:SF5">
    <property type="entry name" value="RIBONUCLEASE VAPC13"/>
    <property type="match status" value="1"/>
</dbReference>
<dbReference type="InterPro" id="IPR029060">
    <property type="entry name" value="PIN-like_dom_sf"/>
</dbReference>
<reference evidence="6" key="1">
    <citation type="submission" date="2023-03" db="EMBL/GenBank/DDBJ databases">
        <authorList>
            <person name="Steffen K."/>
            <person name="Cardenas P."/>
        </authorList>
    </citation>
    <scope>NUCLEOTIDE SEQUENCE</scope>
</reference>
<organism evidence="6 7">
    <name type="scientific">Geodia barretti</name>
    <name type="common">Barrett's horny sponge</name>
    <dbReference type="NCBI Taxonomy" id="519541"/>
    <lineage>
        <taxon>Eukaryota</taxon>
        <taxon>Metazoa</taxon>
        <taxon>Porifera</taxon>
        <taxon>Demospongiae</taxon>
        <taxon>Heteroscleromorpha</taxon>
        <taxon>Tetractinellida</taxon>
        <taxon>Astrophorina</taxon>
        <taxon>Geodiidae</taxon>
        <taxon>Geodia</taxon>
    </lineage>
</organism>
<dbReference type="PANTHER" id="PTHR38826">
    <property type="entry name" value="RIBONUCLEASE VAPC13"/>
    <property type="match status" value="1"/>
</dbReference>
<dbReference type="InterPro" id="IPR052106">
    <property type="entry name" value="PINc/VapC_TA"/>
</dbReference>
<evidence type="ECO:0000256" key="3">
    <source>
        <dbReference type="ARBA" id="ARBA00022723"/>
    </source>
</evidence>
<evidence type="ECO:0000256" key="4">
    <source>
        <dbReference type="ARBA" id="ARBA00022801"/>
    </source>
</evidence>
<comment type="caution">
    <text evidence="6">The sequence shown here is derived from an EMBL/GenBank/DDBJ whole genome shotgun (WGS) entry which is preliminary data.</text>
</comment>
<name>A0AA35SLC9_GEOBA</name>
<evidence type="ECO:0000313" key="6">
    <source>
        <dbReference type="EMBL" id="CAI8030726.1"/>
    </source>
</evidence>
<keyword evidence="4" id="KW-0378">Hydrolase</keyword>
<evidence type="ECO:0000313" key="7">
    <source>
        <dbReference type="Proteomes" id="UP001174909"/>
    </source>
</evidence>
<keyword evidence="1" id="KW-1277">Toxin-antitoxin system</keyword>
<dbReference type="EMBL" id="CASHTH010002494">
    <property type="protein sequence ID" value="CAI8030726.1"/>
    <property type="molecule type" value="Genomic_DNA"/>
</dbReference>
<dbReference type="AlphaFoldDB" id="A0AA35SLC9"/>
<evidence type="ECO:0000259" key="5">
    <source>
        <dbReference type="Pfam" id="PF01850"/>
    </source>
</evidence>
<gene>
    <name evidence="6" type="ORF">GBAR_LOCUS17428</name>
</gene>
<dbReference type="InterPro" id="IPR022907">
    <property type="entry name" value="VapC_family"/>
</dbReference>
<dbReference type="Gene3D" id="3.40.50.1010">
    <property type="entry name" value="5'-nuclease"/>
    <property type="match status" value="1"/>
</dbReference>
<protein>
    <submittedName>
        <fullName evidence="6">Ribonuclease VapC23</fullName>
    </submittedName>
</protein>
<dbReference type="SUPFAM" id="SSF88723">
    <property type="entry name" value="PIN domain-like"/>
    <property type="match status" value="1"/>
</dbReference>
<accession>A0AA35SLC9</accession>
<evidence type="ECO:0000256" key="1">
    <source>
        <dbReference type="ARBA" id="ARBA00022649"/>
    </source>
</evidence>
<keyword evidence="2" id="KW-0540">Nuclease</keyword>
<dbReference type="GO" id="GO:0016787">
    <property type="term" value="F:hydrolase activity"/>
    <property type="evidence" value="ECO:0007669"/>
    <property type="project" value="UniProtKB-KW"/>
</dbReference>